<dbReference type="Gene3D" id="2.60.40.10">
    <property type="entry name" value="Immunoglobulins"/>
    <property type="match status" value="1"/>
</dbReference>
<dbReference type="EMBL" id="JBHSTQ010000003">
    <property type="protein sequence ID" value="MFC6385843.1"/>
    <property type="molecule type" value="Genomic_DNA"/>
</dbReference>
<evidence type="ECO:0000256" key="5">
    <source>
        <dbReference type="SAM" id="SignalP"/>
    </source>
</evidence>
<organism evidence="9 10">
    <name type="scientific">Sporolactobacillus kofuensis</name>
    <dbReference type="NCBI Taxonomy" id="269672"/>
    <lineage>
        <taxon>Bacteria</taxon>
        <taxon>Bacillati</taxon>
        <taxon>Bacillota</taxon>
        <taxon>Bacilli</taxon>
        <taxon>Bacillales</taxon>
        <taxon>Sporolactobacillaceae</taxon>
        <taxon>Sporolactobacillus</taxon>
    </lineage>
</organism>
<evidence type="ECO:0000313" key="9">
    <source>
        <dbReference type="EMBL" id="MFC6385843.1"/>
    </source>
</evidence>
<gene>
    <name evidence="9" type="ORF">ACFP7A_04445</name>
</gene>
<sequence length="663" mass="74386">MNKKIIKICVALIVIIGITLPNLPSQAKAEGSSYQEAYRDQYHYSAQQNWLNDPNGLIKYDGVYHMFYQYNPNGNEWGNMSWGHATSTDLVHWKEQDVAIPESDDNAWVDFWMKTKDDAKPVHYIGRPTTNWDVWNPNGKRYIFSGSVILDKDNVAGFGKNTLIAYYTSTYQVAVRGDDYSNDPWGNLLGIREVQEQNMAYSTDGGKTFIKYNHQNPVIPVTQVPTGDTGNFRDPKVVYDEANKEWVMPLVSGQEVDIFTSTNLKDWTYQSAIQREHDVGNGVWECPELIPMKVKGTNQTKWVLSLSVQQGAPAGGSGMQYFIGDFDGKKFIPETNETIKNPQWLDYGEDFYAGVTFGETPGRTIMLGWMSNWNYVGEQKTSPWHGEMTLPRELTLVQNGEKGYVLKQTPVKEVNKLSQGTVRLGDRKINAVAKLDKTSPITEFSGTQYKVSAHFSWKNNQKPNRLGFKLRESEDGSKFIEVGYDPRNQLVYIDRTTDGENIPRKNSQVKLNGDPTSVKLTAYVDASSIEVFVNDGEKVLTQVAYPNPEHPLDTKKLSFFAGSGKVKITNAIGSHFKSIWGNNPTIMGPSYKALDYGSPFNALDGIQAQDPKDGDLTSAMKVSGDNINTKKPGIYRVNYSVSNAAGVTALHKLTVLVKQRDKK</sequence>
<comment type="caution">
    <text evidence="9">The sequence shown here is derived from an EMBL/GenBank/DDBJ whole genome shotgun (WGS) entry which is preliminary data.</text>
</comment>
<dbReference type="PANTHER" id="PTHR42800:SF1">
    <property type="entry name" value="EXOINULINASE INUD (AFU_ORTHOLOGUE AFUA_5G00480)"/>
    <property type="match status" value="1"/>
</dbReference>
<dbReference type="Pfam" id="PF16403">
    <property type="entry name" value="Bact_surface_Ig-like"/>
    <property type="match status" value="1"/>
</dbReference>
<accession>A0ABW1WC73</accession>
<feature type="chain" id="PRO_5047422172" evidence="5">
    <location>
        <begin position="30"/>
        <end position="663"/>
    </location>
</feature>
<dbReference type="InterPro" id="IPR013320">
    <property type="entry name" value="ConA-like_dom_sf"/>
</dbReference>
<dbReference type="PANTHER" id="PTHR42800">
    <property type="entry name" value="EXOINULINASE INUD (AFU_ORTHOLOGUE AFUA_5G00480)"/>
    <property type="match status" value="1"/>
</dbReference>
<reference evidence="10" key="1">
    <citation type="journal article" date="2019" name="Int. J. Syst. Evol. Microbiol.">
        <title>The Global Catalogue of Microorganisms (GCM) 10K type strain sequencing project: providing services to taxonomists for standard genome sequencing and annotation.</title>
        <authorList>
            <consortium name="The Broad Institute Genomics Platform"/>
            <consortium name="The Broad Institute Genome Sequencing Center for Infectious Disease"/>
            <person name="Wu L."/>
            <person name="Ma J."/>
        </authorList>
    </citation>
    <scope>NUCLEOTIDE SEQUENCE [LARGE SCALE GENOMIC DNA]</scope>
    <source>
        <strain evidence="10">CCUG 42001</strain>
    </source>
</reference>
<dbReference type="InterPro" id="IPR032179">
    <property type="entry name" value="Cry22Aa_Ig-like"/>
</dbReference>
<dbReference type="RefSeq" id="WP_253052538.1">
    <property type="nucleotide sequence ID" value="NZ_JAMXWN010000002.1"/>
</dbReference>
<evidence type="ECO:0000313" key="10">
    <source>
        <dbReference type="Proteomes" id="UP001596267"/>
    </source>
</evidence>
<dbReference type="Proteomes" id="UP001596267">
    <property type="component" value="Unassembled WGS sequence"/>
</dbReference>
<keyword evidence="10" id="KW-1185">Reference proteome</keyword>
<feature type="domain" description="Pesticidal crystal protein Cry22Aa Ig-like" evidence="8">
    <location>
        <begin position="585"/>
        <end position="655"/>
    </location>
</feature>
<dbReference type="Gene3D" id="2.60.120.560">
    <property type="entry name" value="Exo-inulinase, domain 1"/>
    <property type="match status" value="1"/>
</dbReference>
<dbReference type="Gene3D" id="2.115.10.20">
    <property type="entry name" value="Glycosyl hydrolase domain, family 43"/>
    <property type="match status" value="1"/>
</dbReference>
<dbReference type="InterPro" id="IPR013783">
    <property type="entry name" value="Ig-like_fold"/>
</dbReference>
<dbReference type="SMART" id="SM00640">
    <property type="entry name" value="Glyco_32"/>
    <property type="match status" value="1"/>
</dbReference>
<dbReference type="InterPro" id="IPR013148">
    <property type="entry name" value="Glyco_hydro_32_N"/>
</dbReference>
<evidence type="ECO:0000256" key="1">
    <source>
        <dbReference type="ARBA" id="ARBA00009902"/>
    </source>
</evidence>
<dbReference type="SUPFAM" id="SSF49899">
    <property type="entry name" value="Concanavalin A-like lectins/glucanases"/>
    <property type="match status" value="1"/>
</dbReference>
<evidence type="ECO:0000256" key="2">
    <source>
        <dbReference type="ARBA" id="ARBA00022801"/>
    </source>
</evidence>
<feature type="domain" description="Glycosyl hydrolase family 32 N-terminal" evidence="6">
    <location>
        <begin position="43"/>
        <end position="409"/>
    </location>
</feature>
<protein>
    <submittedName>
        <fullName evidence="9">GH32 C-terminal domain-containing protein</fullName>
    </submittedName>
</protein>
<dbReference type="InterPro" id="IPR013189">
    <property type="entry name" value="Glyco_hydro_32_C"/>
</dbReference>
<dbReference type="InterPro" id="IPR023296">
    <property type="entry name" value="Glyco_hydro_beta-prop_sf"/>
</dbReference>
<keyword evidence="3 4" id="KW-0326">Glycosidase</keyword>
<dbReference type="CDD" id="cd18622">
    <property type="entry name" value="GH32_Inu-like"/>
    <property type="match status" value="1"/>
</dbReference>
<feature type="signal peptide" evidence="5">
    <location>
        <begin position="1"/>
        <end position="29"/>
    </location>
</feature>
<evidence type="ECO:0000259" key="7">
    <source>
        <dbReference type="Pfam" id="PF08244"/>
    </source>
</evidence>
<dbReference type="SUPFAM" id="SSF75005">
    <property type="entry name" value="Arabinanase/levansucrase/invertase"/>
    <property type="match status" value="1"/>
</dbReference>
<evidence type="ECO:0000259" key="6">
    <source>
        <dbReference type="Pfam" id="PF00251"/>
    </source>
</evidence>
<comment type="similarity">
    <text evidence="1 4">Belongs to the glycosyl hydrolase 32 family.</text>
</comment>
<keyword evidence="2 4" id="KW-0378">Hydrolase</keyword>
<dbReference type="InterPro" id="IPR001362">
    <property type="entry name" value="Glyco_hydro_32"/>
</dbReference>
<feature type="domain" description="Glycosyl hydrolase family 32 C-terminal" evidence="7">
    <location>
        <begin position="417"/>
        <end position="570"/>
    </location>
</feature>
<name>A0ABW1WC73_9BACL</name>
<evidence type="ECO:0000259" key="8">
    <source>
        <dbReference type="Pfam" id="PF16403"/>
    </source>
</evidence>
<evidence type="ECO:0000256" key="3">
    <source>
        <dbReference type="ARBA" id="ARBA00023295"/>
    </source>
</evidence>
<dbReference type="Pfam" id="PF08244">
    <property type="entry name" value="Glyco_hydro_32C"/>
    <property type="match status" value="1"/>
</dbReference>
<dbReference type="Pfam" id="PF00251">
    <property type="entry name" value="Glyco_hydro_32N"/>
    <property type="match status" value="1"/>
</dbReference>
<evidence type="ECO:0000256" key="4">
    <source>
        <dbReference type="RuleBase" id="RU362110"/>
    </source>
</evidence>
<proteinExistence type="inferred from homology"/>
<keyword evidence="5" id="KW-0732">Signal</keyword>